<proteinExistence type="predicted"/>
<sequence length="73" mass="7519">MHSADLRAGPLTVVELVPDVVSDTGYSGYCRVGEGPRHCRAERIVGEGAWLGAEAVALDDCGTGPMGIGDYAA</sequence>
<dbReference type="Proteomes" id="UP000636960">
    <property type="component" value="Unassembled WGS sequence"/>
</dbReference>
<organism evidence="1 2">
    <name type="scientific">Paractinoplanes rishiriensis</name>
    <dbReference type="NCBI Taxonomy" id="1050105"/>
    <lineage>
        <taxon>Bacteria</taxon>
        <taxon>Bacillati</taxon>
        <taxon>Actinomycetota</taxon>
        <taxon>Actinomycetes</taxon>
        <taxon>Micromonosporales</taxon>
        <taxon>Micromonosporaceae</taxon>
        <taxon>Paractinoplanes</taxon>
    </lineage>
</organism>
<evidence type="ECO:0000313" key="1">
    <source>
        <dbReference type="EMBL" id="GIF00891.1"/>
    </source>
</evidence>
<evidence type="ECO:0000313" key="2">
    <source>
        <dbReference type="Proteomes" id="UP000636960"/>
    </source>
</evidence>
<gene>
    <name evidence="1" type="ORF">Ari01nite_83550</name>
</gene>
<keyword evidence="2" id="KW-1185">Reference proteome</keyword>
<comment type="caution">
    <text evidence="1">The sequence shown here is derived from an EMBL/GenBank/DDBJ whole genome shotgun (WGS) entry which is preliminary data.</text>
</comment>
<reference evidence="1" key="1">
    <citation type="submission" date="2021-01" db="EMBL/GenBank/DDBJ databases">
        <title>Whole genome shotgun sequence of Actinoplanes rishiriensis NBRC 108556.</title>
        <authorList>
            <person name="Komaki H."/>
            <person name="Tamura T."/>
        </authorList>
    </citation>
    <scope>NUCLEOTIDE SEQUENCE</scope>
    <source>
        <strain evidence="1">NBRC 108556</strain>
    </source>
</reference>
<name>A0A919K4X6_9ACTN</name>
<protein>
    <submittedName>
        <fullName evidence="1">Uncharacterized protein</fullName>
    </submittedName>
</protein>
<accession>A0A919K4X6</accession>
<dbReference type="AlphaFoldDB" id="A0A919K4X6"/>
<dbReference type="EMBL" id="BOMV01000092">
    <property type="protein sequence ID" value="GIF00891.1"/>
    <property type="molecule type" value="Genomic_DNA"/>
</dbReference>